<dbReference type="EMBL" id="CASHSV030000001">
    <property type="protein sequence ID" value="CAJ2628792.1"/>
    <property type="molecule type" value="Genomic_DNA"/>
</dbReference>
<evidence type="ECO:0000313" key="2">
    <source>
        <dbReference type="Proteomes" id="UP001177021"/>
    </source>
</evidence>
<accession>A0ACB0I9N9</accession>
<protein>
    <submittedName>
        <fullName evidence="1">Uncharacterized protein</fullName>
    </submittedName>
</protein>
<proteinExistence type="predicted"/>
<keyword evidence="2" id="KW-1185">Reference proteome</keyword>
<name>A0ACB0I9N9_TRIPR</name>
<evidence type="ECO:0000313" key="1">
    <source>
        <dbReference type="EMBL" id="CAJ2628792.1"/>
    </source>
</evidence>
<gene>
    <name evidence="1" type="ORF">MILVUS5_LOCUS929</name>
</gene>
<sequence>MIMKKRHSKGSFLSFFDWNEKSQKKRFCDNPNLPDDSNQAKENMKIMPMSQIDENGGNTTNIASSDEECGTNKSIGLVARLMGLDSLPDVPTVSLETSQFHEIVLHSKPDYCNVDPTNTALKSNKSFSGAIESSTMKKFQNETLHLRSAKPISVTCNKILSPIKCHGYTQSKNVSYIKAEDAKNIEVSPRPYTRNRMSSVGSLSVPLRTLDPEEKLKVAPRGSKLNVNGKPTVRSSNLYKSSPTVIGSRDSENNNLRRGKGKSDSFVTPSKTNVQSRDMLNLNGNRRYMKQKNCHGENINVLRQNGVTSKGKSTSKVDTNKPTQTRSSESSAGARKTTNKCAVNSNIESKRSSTRVTDKQKEFSVSKRKSSSQKKRYDQNDARCSYESKSIKCNVTIDESLHQDAFSMKESRDVISFTFTSPLRKKMSESRSTIEQAMKTRTIIDVDSFDHSDKVYPKKLSLSHTKLNVIDVDALSVMLSHINPPQCTSEIEGCSVGFKPISEDRFNSMVCNSSREHGNSFHLYNMDDNCCSSSDNMVLNMNQQLQILPTKYPRCSSNSESGNGSCYQHTRTLTTFHENHFTSKTYLDCEDSTHGGSTVYSSMQDEEVSSSQINESISPKYKKNWSKKSSTRMMELEYVKDILSNAELMEEELMVGETNNIIMPTLFDLLENKRTGVKSYEEYSKLERKAIFDCVREFLELRCRQVFVSWYKAWPRYVESVTKRKRCLAEEVYKDMLEIRSMEEDVVVDEIVSKDMNTPLGRWLDFDIEVSENGLELELDIVTYLIDELVYDLWLV</sequence>
<dbReference type="Proteomes" id="UP001177021">
    <property type="component" value="Unassembled WGS sequence"/>
</dbReference>
<organism evidence="1 2">
    <name type="scientific">Trifolium pratense</name>
    <name type="common">Red clover</name>
    <dbReference type="NCBI Taxonomy" id="57577"/>
    <lineage>
        <taxon>Eukaryota</taxon>
        <taxon>Viridiplantae</taxon>
        <taxon>Streptophyta</taxon>
        <taxon>Embryophyta</taxon>
        <taxon>Tracheophyta</taxon>
        <taxon>Spermatophyta</taxon>
        <taxon>Magnoliopsida</taxon>
        <taxon>eudicotyledons</taxon>
        <taxon>Gunneridae</taxon>
        <taxon>Pentapetalae</taxon>
        <taxon>rosids</taxon>
        <taxon>fabids</taxon>
        <taxon>Fabales</taxon>
        <taxon>Fabaceae</taxon>
        <taxon>Papilionoideae</taxon>
        <taxon>50 kb inversion clade</taxon>
        <taxon>NPAAA clade</taxon>
        <taxon>Hologalegina</taxon>
        <taxon>IRL clade</taxon>
        <taxon>Trifolieae</taxon>
        <taxon>Trifolium</taxon>
    </lineage>
</organism>
<reference evidence="1" key="1">
    <citation type="submission" date="2023-10" db="EMBL/GenBank/DDBJ databases">
        <authorList>
            <person name="Rodriguez Cubillos JULIANA M."/>
            <person name="De Vega J."/>
        </authorList>
    </citation>
    <scope>NUCLEOTIDE SEQUENCE</scope>
</reference>
<comment type="caution">
    <text evidence="1">The sequence shown here is derived from an EMBL/GenBank/DDBJ whole genome shotgun (WGS) entry which is preliminary data.</text>
</comment>